<feature type="domain" description="ACT" evidence="9">
    <location>
        <begin position="147"/>
        <end position="221"/>
    </location>
</feature>
<evidence type="ECO:0000256" key="6">
    <source>
        <dbReference type="ARBA" id="ARBA00023136"/>
    </source>
</evidence>
<dbReference type="RefSeq" id="WP_050354952.1">
    <property type="nucleotide sequence ID" value="NZ_LGSS01000005.1"/>
</dbReference>
<keyword evidence="11" id="KW-1185">Reference proteome</keyword>
<keyword evidence="5 7" id="KW-1133">Transmembrane helix</keyword>
<dbReference type="PANTHER" id="PTHR33778">
    <property type="entry name" value="PROTEIN MGTC"/>
    <property type="match status" value="1"/>
</dbReference>
<gene>
    <name evidence="10" type="ORF">CLPU_5c01630</name>
</gene>
<evidence type="ECO:0000259" key="9">
    <source>
        <dbReference type="Pfam" id="PF13291"/>
    </source>
</evidence>
<comment type="subcellular location">
    <subcellularLocation>
        <location evidence="1">Cell membrane</location>
        <topology evidence="1">Multi-pass membrane protein</topology>
    </subcellularLocation>
</comment>
<accession>A0A0L0WBJ9</accession>
<evidence type="ECO:0000256" key="4">
    <source>
        <dbReference type="ARBA" id="ARBA00022692"/>
    </source>
</evidence>
<organism evidence="10 11">
    <name type="scientific">Gottschalkia purinilytica</name>
    <name type="common">Clostridium purinilyticum</name>
    <dbReference type="NCBI Taxonomy" id="1503"/>
    <lineage>
        <taxon>Bacteria</taxon>
        <taxon>Bacillati</taxon>
        <taxon>Bacillota</taxon>
        <taxon>Tissierellia</taxon>
        <taxon>Tissierellales</taxon>
        <taxon>Gottschalkiaceae</taxon>
        <taxon>Gottschalkia</taxon>
    </lineage>
</organism>
<feature type="transmembrane region" description="Helical" evidence="7">
    <location>
        <begin position="68"/>
        <end position="86"/>
    </location>
</feature>
<evidence type="ECO:0000256" key="3">
    <source>
        <dbReference type="ARBA" id="ARBA00022475"/>
    </source>
</evidence>
<evidence type="ECO:0000313" key="11">
    <source>
        <dbReference type="Proteomes" id="UP000037267"/>
    </source>
</evidence>
<dbReference type="PRINTS" id="PR01837">
    <property type="entry name" value="MGTCSAPBPROT"/>
</dbReference>
<reference evidence="11" key="1">
    <citation type="submission" date="2015-07" db="EMBL/GenBank/DDBJ databases">
        <title>Draft genome sequence of the purine-degrading Gottschalkia purinilyticum DSM 1384 (formerly Clostridium purinilyticum).</title>
        <authorList>
            <person name="Poehlein A."/>
            <person name="Schiel-Bengelsdorf B."/>
            <person name="Bengelsdorf F.R."/>
            <person name="Daniel R."/>
            <person name="Duerre P."/>
        </authorList>
    </citation>
    <scope>NUCLEOTIDE SEQUENCE [LARGE SCALE GENOMIC DNA]</scope>
    <source>
        <strain evidence="11">DSM 1384</strain>
    </source>
</reference>
<evidence type="ECO:0000256" key="2">
    <source>
        <dbReference type="ARBA" id="ARBA00009298"/>
    </source>
</evidence>
<evidence type="ECO:0000256" key="7">
    <source>
        <dbReference type="SAM" id="Phobius"/>
    </source>
</evidence>
<keyword evidence="3" id="KW-1003">Cell membrane</keyword>
<sequence>MISINQIIFRLVLSIFLSGIIGIERESLKRPAGFRTHILVCVGSTLVMLTSIYMFHSFEKFTTLQPDRLGAQVISGIGFLGAGTIIRQGSSVQGLTTAASLWAVACIGLSVGSGFYAGGIITTILVLFTLMTFGGVEKRMRENKKYMQLKIIANNRPGQIAIVCQEIGSKGLKITKLEFDEENEGDEDIIIINIIIQIPNFYMKSEIIDGIAKKEGVIEVTEK</sequence>
<dbReference type="PANTHER" id="PTHR33778:SF1">
    <property type="entry name" value="MAGNESIUM TRANSPORTER YHID-RELATED"/>
    <property type="match status" value="1"/>
</dbReference>
<dbReference type="InterPro" id="IPR049177">
    <property type="entry name" value="MgtC_SapB_SrpB_YhiD_N"/>
</dbReference>
<dbReference type="AlphaFoldDB" id="A0A0L0WBJ9"/>
<evidence type="ECO:0000256" key="5">
    <source>
        <dbReference type="ARBA" id="ARBA00022989"/>
    </source>
</evidence>
<name>A0A0L0WBJ9_GOTPU</name>
<dbReference type="STRING" id="1503.CLPU_5c01630"/>
<dbReference type="OrthoDB" id="9811198at2"/>
<dbReference type="Pfam" id="PF02308">
    <property type="entry name" value="MgtC"/>
    <property type="match status" value="1"/>
</dbReference>
<evidence type="ECO:0000256" key="1">
    <source>
        <dbReference type="ARBA" id="ARBA00004651"/>
    </source>
</evidence>
<dbReference type="InterPro" id="IPR003416">
    <property type="entry name" value="MgtC/SapB/SrpB/YhiD_fam"/>
</dbReference>
<feature type="transmembrane region" description="Helical" evidence="7">
    <location>
        <begin position="6"/>
        <end position="24"/>
    </location>
</feature>
<dbReference type="Gene3D" id="3.30.70.260">
    <property type="match status" value="1"/>
</dbReference>
<dbReference type="Pfam" id="PF13291">
    <property type="entry name" value="ACT_4"/>
    <property type="match status" value="1"/>
</dbReference>
<dbReference type="EMBL" id="LGSS01000005">
    <property type="protein sequence ID" value="KNF08856.1"/>
    <property type="molecule type" value="Genomic_DNA"/>
</dbReference>
<feature type="transmembrane region" description="Helical" evidence="7">
    <location>
        <begin position="36"/>
        <end position="56"/>
    </location>
</feature>
<dbReference type="PATRIC" id="fig|1503.3.peg.2688"/>
<dbReference type="Proteomes" id="UP000037267">
    <property type="component" value="Unassembled WGS sequence"/>
</dbReference>
<dbReference type="InterPro" id="IPR002912">
    <property type="entry name" value="ACT_dom"/>
</dbReference>
<evidence type="ECO:0000259" key="8">
    <source>
        <dbReference type="Pfam" id="PF02308"/>
    </source>
</evidence>
<comment type="caution">
    <text evidence="10">The sequence shown here is derived from an EMBL/GenBank/DDBJ whole genome shotgun (WGS) entry which is preliminary data.</text>
</comment>
<feature type="domain" description="MgtC/SapB/SrpB/YhiD N-terminal" evidence="8">
    <location>
        <begin position="11"/>
        <end position="138"/>
    </location>
</feature>
<keyword evidence="4 7" id="KW-0812">Transmembrane</keyword>
<evidence type="ECO:0000313" key="10">
    <source>
        <dbReference type="EMBL" id="KNF08856.1"/>
    </source>
</evidence>
<feature type="transmembrane region" description="Helical" evidence="7">
    <location>
        <begin position="117"/>
        <end position="136"/>
    </location>
</feature>
<keyword evidence="6 7" id="KW-0472">Membrane</keyword>
<proteinExistence type="inferred from homology"/>
<dbReference type="GO" id="GO:0005886">
    <property type="term" value="C:plasma membrane"/>
    <property type="evidence" value="ECO:0007669"/>
    <property type="project" value="UniProtKB-SubCell"/>
</dbReference>
<comment type="similarity">
    <text evidence="2">Belongs to the MgtC/SapB family.</text>
</comment>
<protein>
    <submittedName>
        <fullName evidence="10">MgtC/SapB transporter</fullName>
    </submittedName>
</protein>